<sequence length="337" mass="37325">MFLYAGQGLQSARGHHRQHGWTDGGGAARSTSFRPHGTRLRRARRPRRILAVEGGGGVGGGESTPDKLPNLEALSLGDDELIQLRVDRVERVAALNESNMFVMLLAPRRPPRSRLPQQPGGRRRATHGVGDDVNERESTGRLLPLFLPGTLDGEGAMAVLRAGPPPTLGEPDLARGTLGRLFDWRYLQRVAFFYRRFSKVLTQLNQLRDMLRRASSTSNSRPNAFTAFLERMRMPQRYATFHELLLEVVESTLDADMVQVVLKAPPGQAQERMSALLCMETRGAVRQPWFIRLRASDGALLAYLRSCPLLIEEGAWRGAALAADAVPLGESVTFPKM</sequence>
<name>A0AAV9IVS3_CYACA</name>
<feature type="region of interest" description="Disordered" evidence="1">
    <location>
        <begin position="14"/>
        <end position="43"/>
    </location>
</feature>
<keyword evidence="3" id="KW-1185">Reference proteome</keyword>
<evidence type="ECO:0000313" key="3">
    <source>
        <dbReference type="Proteomes" id="UP001301350"/>
    </source>
</evidence>
<proteinExistence type="predicted"/>
<organism evidence="2 3">
    <name type="scientific">Cyanidium caldarium</name>
    <name type="common">Red alga</name>
    <dbReference type="NCBI Taxonomy" id="2771"/>
    <lineage>
        <taxon>Eukaryota</taxon>
        <taxon>Rhodophyta</taxon>
        <taxon>Bangiophyceae</taxon>
        <taxon>Cyanidiales</taxon>
        <taxon>Cyanidiaceae</taxon>
        <taxon>Cyanidium</taxon>
    </lineage>
</organism>
<evidence type="ECO:0008006" key="4">
    <source>
        <dbReference type="Google" id="ProtNLM"/>
    </source>
</evidence>
<dbReference type="AlphaFoldDB" id="A0AAV9IVS3"/>
<reference evidence="2 3" key="1">
    <citation type="submission" date="2022-07" db="EMBL/GenBank/DDBJ databases">
        <title>Genome-wide signatures of adaptation to extreme environments.</title>
        <authorList>
            <person name="Cho C.H."/>
            <person name="Yoon H.S."/>
        </authorList>
    </citation>
    <scope>NUCLEOTIDE SEQUENCE [LARGE SCALE GENOMIC DNA]</scope>
    <source>
        <strain evidence="2 3">DBV 063 E5</strain>
    </source>
</reference>
<dbReference type="Proteomes" id="UP001301350">
    <property type="component" value="Unassembled WGS sequence"/>
</dbReference>
<evidence type="ECO:0000256" key="1">
    <source>
        <dbReference type="SAM" id="MobiDB-lite"/>
    </source>
</evidence>
<dbReference type="EMBL" id="JANCYW010000008">
    <property type="protein sequence ID" value="KAK4536383.1"/>
    <property type="molecule type" value="Genomic_DNA"/>
</dbReference>
<protein>
    <recommendedName>
        <fullName evidence="4">DH domain-containing protein</fullName>
    </recommendedName>
</protein>
<evidence type="ECO:0000313" key="2">
    <source>
        <dbReference type="EMBL" id="KAK4536383.1"/>
    </source>
</evidence>
<gene>
    <name evidence="2" type="ORF">CDCA_CDCA08G2408</name>
</gene>
<feature type="region of interest" description="Disordered" evidence="1">
    <location>
        <begin position="108"/>
        <end position="135"/>
    </location>
</feature>
<comment type="caution">
    <text evidence="2">The sequence shown here is derived from an EMBL/GenBank/DDBJ whole genome shotgun (WGS) entry which is preliminary data.</text>
</comment>
<accession>A0AAV9IVS3</accession>